<organism evidence="2 3">
    <name type="scientific">Symbiodinium pilosum</name>
    <name type="common">Dinoflagellate</name>
    <dbReference type="NCBI Taxonomy" id="2952"/>
    <lineage>
        <taxon>Eukaryota</taxon>
        <taxon>Sar</taxon>
        <taxon>Alveolata</taxon>
        <taxon>Dinophyceae</taxon>
        <taxon>Suessiales</taxon>
        <taxon>Symbiodiniaceae</taxon>
        <taxon>Symbiodinium</taxon>
    </lineage>
</organism>
<proteinExistence type="predicted"/>
<evidence type="ECO:0000313" key="3">
    <source>
        <dbReference type="Proteomes" id="UP000649617"/>
    </source>
</evidence>
<dbReference type="OrthoDB" id="427282at2759"/>
<dbReference type="AlphaFoldDB" id="A0A812SMV5"/>
<keyword evidence="3" id="KW-1185">Reference proteome</keyword>
<reference evidence="2" key="1">
    <citation type="submission" date="2021-02" db="EMBL/GenBank/DDBJ databases">
        <authorList>
            <person name="Dougan E. K."/>
            <person name="Rhodes N."/>
            <person name="Thang M."/>
            <person name="Chan C."/>
        </authorList>
    </citation>
    <scope>NUCLEOTIDE SEQUENCE</scope>
</reference>
<feature type="chain" id="PRO_5032819771" evidence="1">
    <location>
        <begin position="17"/>
        <end position="673"/>
    </location>
</feature>
<accession>A0A812SMV5</accession>
<feature type="signal peptide" evidence="1">
    <location>
        <begin position="1"/>
        <end position="16"/>
    </location>
</feature>
<evidence type="ECO:0000313" key="2">
    <source>
        <dbReference type="EMBL" id="CAE7486047.1"/>
    </source>
</evidence>
<dbReference type="Gene3D" id="3.40.50.300">
    <property type="entry name" value="P-loop containing nucleotide triphosphate hydrolases"/>
    <property type="match status" value="1"/>
</dbReference>
<dbReference type="Proteomes" id="UP000649617">
    <property type="component" value="Unassembled WGS sequence"/>
</dbReference>
<name>A0A812SMV5_SYMPI</name>
<feature type="non-terminal residue" evidence="2">
    <location>
        <position position="673"/>
    </location>
</feature>
<dbReference type="EMBL" id="CAJNIZ010025714">
    <property type="protein sequence ID" value="CAE7486047.1"/>
    <property type="molecule type" value="Genomic_DNA"/>
</dbReference>
<sequence>MLTLFLSVTLPAISVALRQHGVPEATEMQLLQHKFTLEGTAEQRLTEAQPLTWIHFPKCGSSFINTLVHLPDTCPSLADRALNEDTVAGGVCWLACWLETDCLRVCHTGKYTCPQPLRAHLPVTNYSAQQGHLVGMFRDPDQRILSGYHDDANNFASYPDDIYSRDLGTKCWGGVLGELPKRPLSEFAETWKGGMTFQLVSEHPTAHTLDPRRPQMTRQDAAEAARRVREGFAFVGLTEEWDLSICLFHKMFGGSCHAFEFADTRPSFAGKSADKDYDTSQLEGWHDDIDEVVYAAALEVFRRNLILFNVSQETCERCEEVSLIQSARSLFQNVELATEEQTAAHFQSFKTALLSSHKELKWRVLQTFPAMEPQVNPACSNIGGRFPTMVSRNQSLLDAYAKYACGDGRDYFVTDPARSLNTELAPLEGGCINMQRRWRTIRVTLAANASHGQYLHRDCPESCQQEEFWHQLPTQVVDQDMLVLPSIRLPPGMGYQHAIIDFLPPAWTVLDMLWNSSTKLVVHSSLQSSLLASLGFPKEQILEIPLTEERPALLLCARKGRTMHLWRVSGTSGELPTHPYQDRRVDGDLWHRLIDLQVGPKISEAIARHNGFVEEPFAPRLVVFMQRCTDRRALENEQGALDAISRALLKSNRSEELLSMCAGREDFLEQVRK</sequence>
<dbReference type="InterPro" id="IPR027417">
    <property type="entry name" value="P-loop_NTPase"/>
</dbReference>
<comment type="caution">
    <text evidence="2">The sequence shown here is derived from an EMBL/GenBank/DDBJ whole genome shotgun (WGS) entry which is preliminary data.</text>
</comment>
<gene>
    <name evidence="2" type="ORF">SPIL2461_LOCUS12464</name>
</gene>
<protein>
    <submittedName>
        <fullName evidence="2">Uncharacterized protein</fullName>
    </submittedName>
</protein>
<evidence type="ECO:0000256" key="1">
    <source>
        <dbReference type="SAM" id="SignalP"/>
    </source>
</evidence>
<keyword evidence="1" id="KW-0732">Signal</keyword>